<protein>
    <recommendedName>
        <fullName evidence="3">UPF0122 protein B9R14_12680</fullName>
    </recommendedName>
</protein>
<dbReference type="GO" id="GO:0003677">
    <property type="term" value="F:DNA binding"/>
    <property type="evidence" value="ECO:0007669"/>
    <property type="project" value="UniProtKB-KW"/>
</dbReference>
<dbReference type="SUPFAM" id="SSF88659">
    <property type="entry name" value="Sigma3 and sigma4 domains of RNA polymerase sigma factors"/>
    <property type="match status" value="1"/>
</dbReference>
<dbReference type="InterPro" id="IPR036388">
    <property type="entry name" value="WH-like_DNA-bd_sf"/>
</dbReference>
<name>A0A2K9E1F8_9FIRM</name>
<reference evidence="5 7" key="2">
    <citation type="journal article" date="2018" name="Syst. Appl. Microbiol.">
        <title>Characterization and high-quality draft genome sequence of Herbivorax saccincola A7, an anaerobic, alkaliphilic, thermophilic, cellulolytic, and xylanolytic bacterium.</title>
        <authorList>
            <person name="Aikawa S."/>
            <person name="Baramee S."/>
            <person name="Sermsathanaswadi J."/>
            <person name="Thianheng P."/>
            <person name="Tachaapaikoon C."/>
            <person name="Shikata A."/>
            <person name="Waeonukul R."/>
            <person name="Pason P."/>
            <person name="Ratanakhanokchai K."/>
            <person name="Kosugi A."/>
        </authorList>
    </citation>
    <scope>NUCLEOTIDE SEQUENCE [LARGE SCALE GENOMIC DNA]</scope>
    <source>
        <strain evidence="5 7">A7</strain>
    </source>
</reference>
<gene>
    <name evidence="5" type="ORF">B9R14_12680</name>
    <name evidence="4" type="ORF">HVS_08545</name>
</gene>
<keyword evidence="6" id="KW-1185">Reference proteome</keyword>
<evidence type="ECO:0000313" key="5">
    <source>
        <dbReference type="EMBL" id="PQQ67517.1"/>
    </source>
</evidence>
<evidence type="ECO:0000256" key="1">
    <source>
        <dbReference type="ARBA" id="ARBA00008720"/>
    </source>
</evidence>
<comment type="similarity">
    <text evidence="1 3">Belongs to the UPF0122 family.</text>
</comment>
<dbReference type="EMBL" id="CP025197">
    <property type="protein sequence ID" value="AUG57617.1"/>
    <property type="molecule type" value="Genomic_DNA"/>
</dbReference>
<dbReference type="EMBL" id="NEMB01000003">
    <property type="protein sequence ID" value="PQQ67517.1"/>
    <property type="molecule type" value="Genomic_DNA"/>
</dbReference>
<dbReference type="KEGG" id="hsc:HVS_08545"/>
<dbReference type="RefSeq" id="WP_101301160.1">
    <property type="nucleotide sequence ID" value="NZ_CP025197.1"/>
</dbReference>
<dbReference type="OrthoDB" id="6392at2"/>
<sequence length="117" mass="13914">MDDVYKMSMLLDFYGQILTERQYEIMDLHFNSDYSLGEIAQHLNISRQGVYDNIKRCKAILKDMEDKLGLINKFAVQKDKEKKILKYLEDIDKSNMKEEDISILKMVEEEIRKIIES</sequence>
<evidence type="ECO:0000256" key="2">
    <source>
        <dbReference type="ARBA" id="ARBA00024764"/>
    </source>
</evidence>
<proteinExistence type="inferred from homology"/>
<dbReference type="Proteomes" id="UP000233534">
    <property type="component" value="Chromosome"/>
</dbReference>
<evidence type="ECO:0000313" key="6">
    <source>
        <dbReference type="Proteomes" id="UP000233534"/>
    </source>
</evidence>
<dbReference type="PANTHER" id="PTHR40083:SF1">
    <property type="entry name" value="UPF0122 PROTEIN YLXM"/>
    <property type="match status" value="1"/>
</dbReference>
<dbReference type="InterPro" id="IPR054831">
    <property type="entry name" value="UPF0122_fam_protein"/>
</dbReference>
<accession>A0A2K9E1F8</accession>
<dbReference type="PANTHER" id="PTHR40083">
    <property type="entry name" value="UPF0122 PROTEIN CBO2450/CLC_2298"/>
    <property type="match status" value="1"/>
</dbReference>
<reference evidence="4 6" key="1">
    <citation type="submission" date="2017-12" db="EMBL/GenBank/DDBJ databases">
        <title>Complete genome sequence of Herbivorax saccincola GGR1, a novel Cellulosome-producing hydrolytic bacterium in a thermophilic biogas plant, established by Illumina and Nanopore MinION sequencing.</title>
        <authorList>
            <person name="Pechtl A."/>
            <person name="Ruckert C."/>
            <person name="Koeck D.E."/>
            <person name="Maus I."/>
            <person name="Winkler A."/>
            <person name="Kalinowski J."/>
            <person name="Puhler A."/>
            <person name="Schwarz W.W."/>
            <person name="Zverlov V.V."/>
            <person name="Schluter A."/>
            <person name="Liebl W."/>
        </authorList>
    </citation>
    <scope>NUCLEOTIDE SEQUENCE [LARGE SCALE GENOMIC DNA]</scope>
    <source>
        <strain evidence="4">GGR1</strain>
        <strain evidence="6">SR1</strain>
    </source>
</reference>
<dbReference type="InterPro" id="IPR007394">
    <property type="entry name" value="UPF0122"/>
</dbReference>
<comment type="function">
    <text evidence="2 3">Might take part in the signal recognition particle (SRP) pathway. This is inferred from the conservation of its genetic proximity to ftsY/ffh. May be a regulatory protein.</text>
</comment>
<keyword evidence="4" id="KW-0238">DNA-binding</keyword>
<dbReference type="Gene3D" id="1.10.10.10">
    <property type="entry name" value="Winged helix-like DNA-binding domain superfamily/Winged helix DNA-binding domain"/>
    <property type="match status" value="1"/>
</dbReference>
<dbReference type="AlphaFoldDB" id="A0A2K9E1F8"/>
<dbReference type="Pfam" id="PF04297">
    <property type="entry name" value="UPF0122"/>
    <property type="match status" value="1"/>
</dbReference>
<dbReference type="Proteomes" id="UP000239720">
    <property type="component" value="Unassembled WGS sequence"/>
</dbReference>
<dbReference type="HAMAP" id="MF_00245">
    <property type="entry name" value="UPF0122"/>
    <property type="match status" value="1"/>
</dbReference>
<evidence type="ECO:0000313" key="7">
    <source>
        <dbReference type="Proteomes" id="UP000239720"/>
    </source>
</evidence>
<dbReference type="NCBIfam" id="NF001072">
    <property type="entry name" value="PRK00118.2-2"/>
    <property type="match status" value="1"/>
</dbReference>
<dbReference type="InterPro" id="IPR013324">
    <property type="entry name" value="RNA_pol_sigma_r3/r4-like"/>
</dbReference>
<evidence type="ECO:0000313" key="4">
    <source>
        <dbReference type="EMBL" id="AUG57617.1"/>
    </source>
</evidence>
<evidence type="ECO:0000256" key="3">
    <source>
        <dbReference type="HAMAP-Rule" id="MF_00245"/>
    </source>
</evidence>
<organism evidence="4 6">
    <name type="scientific">Acetivibrio saccincola</name>
    <dbReference type="NCBI Taxonomy" id="1677857"/>
    <lineage>
        <taxon>Bacteria</taxon>
        <taxon>Bacillati</taxon>
        <taxon>Bacillota</taxon>
        <taxon>Clostridia</taxon>
        <taxon>Eubacteriales</taxon>
        <taxon>Oscillospiraceae</taxon>
        <taxon>Acetivibrio</taxon>
    </lineage>
</organism>
<dbReference type="NCBIfam" id="NF045758">
    <property type="entry name" value="YlxM"/>
    <property type="match status" value="1"/>
</dbReference>